<name>A0A699ZKK9_HAELA</name>
<feature type="domain" description="GST C-terminal" evidence="2">
    <location>
        <begin position="18"/>
        <end position="151"/>
    </location>
</feature>
<reference evidence="3 4" key="1">
    <citation type="submission" date="2020-02" db="EMBL/GenBank/DDBJ databases">
        <title>Draft genome sequence of Haematococcus lacustris strain NIES-144.</title>
        <authorList>
            <person name="Morimoto D."/>
            <person name="Nakagawa S."/>
            <person name="Yoshida T."/>
            <person name="Sawayama S."/>
        </authorList>
    </citation>
    <scope>NUCLEOTIDE SEQUENCE [LARGE SCALE GENOMIC DNA]</scope>
    <source>
        <strain evidence="3 4">NIES-144</strain>
    </source>
</reference>
<dbReference type="EMBL" id="BLLF01001403">
    <property type="protein sequence ID" value="GFH19078.1"/>
    <property type="molecule type" value="Genomic_DNA"/>
</dbReference>
<keyword evidence="4" id="KW-1185">Reference proteome</keyword>
<evidence type="ECO:0000313" key="4">
    <source>
        <dbReference type="Proteomes" id="UP000485058"/>
    </source>
</evidence>
<dbReference type="PANTHER" id="PTHR43986:SF1">
    <property type="entry name" value="ELONGATION FACTOR 1-GAMMA"/>
    <property type="match status" value="1"/>
</dbReference>
<evidence type="ECO:0000259" key="2">
    <source>
        <dbReference type="PROSITE" id="PS50405"/>
    </source>
</evidence>
<feature type="compositionally biased region" description="Basic and acidic residues" evidence="1">
    <location>
        <begin position="200"/>
        <end position="216"/>
    </location>
</feature>
<dbReference type="InterPro" id="IPR010987">
    <property type="entry name" value="Glutathione-S-Trfase_C-like"/>
</dbReference>
<feature type="compositionally biased region" description="Low complexity" evidence="1">
    <location>
        <begin position="189"/>
        <end position="199"/>
    </location>
</feature>
<feature type="region of interest" description="Disordered" evidence="1">
    <location>
        <begin position="189"/>
        <end position="216"/>
    </location>
</feature>
<accession>A0A699ZKK9</accession>
<dbReference type="Gene3D" id="1.20.1050.10">
    <property type="match status" value="1"/>
</dbReference>
<dbReference type="PROSITE" id="PS50405">
    <property type="entry name" value="GST_CTER"/>
    <property type="match status" value="1"/>
</dbReference>
<dbReference type="SUPFAM" id="SSF47616">
    <property type="entry name" value="GST C-terminal domain-like"/>
    <property type="match status" value="1"/>
</dbReference>
<dbReference type="InterPro" id="IPR004046">
    <property type="entry name" value="GST_C"/>
</dbReference>
<gene>
    <name evidence="3" type="ORF">HaLaN_15970</name>
</gene>
<dbReference type="AlphaFoldDB" id="A0A699ZKK9"/>
<dbReference type="GO" id="GO:0006414">
    <property type="term" value="P:translational elongation"/>
    <property type="evidence" value="ECO:0007669"/>
    <property type="project" value="TreeGrafter"/>
</dbReference>
<dbReference type="InterPro" id="IPR050802">
    <property type="entry name" value="EF-GSTs"/>
</dbReference>
<dbReference type="Pfam" id="PF00043">
    <property type="entry name" value="GST_C"/>
    <property type="match status" value="1"/>
</dbReference>
<dbReference type="InterPro" id="IPR036282">
    <property type="entry name" value="Glutathione-S-Trfase_C_sf"/>
</dbReference>
<dbReference type="GO" id="GO:0005737">
    <property type="term" value="C:cytoplasm"/>
    <property type="evidence" value="ECO:0007669"/>
    <property type="project" value="TreeGrafter"/>
</dbReference>
<feature type="non-terminal residue" evidence="3">
    <location>
        <position position="1"/>
    </location>
</feature>
<proteinExistence type="predicted"/>
<organism evidence="3 4">
    <name type="scientific">Haematococcus lacustris</name>
    <name type="common">Green alga</name>
    <name type="synonym">Haematococcus pluvialis</name>
    <dbReference type="NCBI Taxonomy" id="44745"/>
    <lineage>
        <taxon>Eukaryota</taxon>
        <taxon>Viridiplantae</taxon>
        <taxon>Chlorophyta</taxon>
        <taxon>core chlorophytes</taxon>
        <taxon>Chlorophyceae</taxon>
        <taxon>CS clade</taxon>
        <taxon>Chlamydomonadales</taxon>
        <taxon>Haematococcaceae</taxon>
        <taxon>Haematococcus</taxon>
    </lineage>
</organism>
<evidence type="ECO:0000256" key="1">
    <source>
        <dbReference type="SAM" id="MobiDB-lite"/>
    </source>
</evidence>
<dbReference type="GO" id="GO:0005634">
    <property type="term" value="C:nucleus"/>
    <property type="evidence" value="ECO:0007669"/>
    <property type="project" value="TreeGrafter"/>
</dbReference>
<evidence type="ECO:0000313" key="3">
    <source>
        <dbReference type="EMBL" id="GFH19078.1"/>
    </source>
</evidence>
<comment type="caution">
    <text evidence="3">The sequence shown here is derived from an EMBL/GenBank/DDBJ whole genome shotgun (WGS) entry which is preliminary data.</text>
</comment>
<dbReference type="Proteomes" id="UP000485058">
    <property type="component" value="Unassembled WGS sequence"/>
</dbReference>
<feature type="non-terminal residue" evidence="3">
    <location>
        <position position="216"/>
    </location>
</feature>
<protein>
    <submittedName>
        <fullName evidence="3">GST C-terminal domain-containing protein</fullName>
    </submittedName>
</protein>
<dbReference type="PANTHER" id="PTHR43986">
    <property type="entry name" value="ELONGATION FACTOR 1-GAMMA"/>
    <property type="match status" value="1"/>
</dbReference>
<sequence>MARQHTQHSLRSGLQAQSICSQVAIDELLNTAEALCEQSQSWLKIGAGNEARASSKTAITQLLTQLDAGLTRSSSSPPSASLIGGASLSLADVALACVLQPLFSCVLGPRDREAHPAVTDWMNWVAAVPEVAKVLGPLQLNSGEGWVAAPSAAAPAVTAAGGKKKKAAARLAEKEAKAAKFAAKQEAAAAKKAASAQPKEGGDKKAALKAEADAKK</sequence>